<evidence type="ECO:0000313" key="2">
    <source>
        <dbReference type="EMBL" id="KDQ11082.1"/>
    </source>
</evidence>
<dbReference type="EMBL" id="KL198061">
    <property type="protein sequence ID" value="KDQ11082.1"/>
    <property type="molecule type" value="Genomic_DNA"/>
</dbReference>
<dbReference type="Proteomes" id="UP000027195">
    <property type="component" value="Unassembled WGS sequence"/>
</dbReference>
<evidence type="ECO:0000313" key="3">
    <source>
        <dbReference type="Proteomes" id="UP000027195"/>
    </source>
</evidence>
<dbReference type="InParanoid" id="A0A067MGR5"/>
<feature type="compositionally biased region" description="Pro residues" evidence="1">
    <location>
        <begin position="22"/>
        <end position="31"/>
    </location>
</feature>
<dbReference type="HOGENOM" id="CLU_1602424_0_0_1"/>
<accession>A0A067MGR5</accession>
<gene>
    <name evidence="2" type="ORF">BOTBODRAFT_465434</name>
</gene>
<sequence>MWSNKSRVLRARPRTAREASPPEGPVVPPAPFEEAKPASPSVWRPRPAPEGPIVSRWRHRSAALESLPPAALFMPEEAVGPSSRMQTWRAHVARESPALQTIGGALPEVGNTRTSSVTAAAIPLPASPCHHPRSHSLQLLLNERKLFRYPSTTLFSQRRQALIQSR</sequence>
<feature type="region of interest" description="Disordered" evidence="1">
    <location>
        <begin position="1"/>
        <end position="55"/>
    </location>
</feature>
<reference evidence="3" key="1">
    <citation type="journal article" date="2014" name="Proc. Natl. Acad. Sci. U.S.A.">
        <title>Extensive sampling of basidiomycete genomes demonstrates inadequacy of the white-rot/brown-rot paradigm for wood decay fungi.</title>
        <authorList>
            <person name="Riley R."/>
            <person name="Salamov A.A."/>
            <person name="Brown D.W."/>
            <person name="Nagy L.G."/>
            <person name="Floudas D."/>
            <person name="Held B.W."/>
            <person name="Levasseur A."/>
            <person name="Lombard V."/>
            <person name="Morin E."/>
            <person name="Otillar R."/>
            <person name="Lindquist E.A."/>
            <person name="Sun H."/>
            <person name="LaButti K.M."/>
            <person name="Schmutz J."/>
            <person name="Jabbour D."/>
            <person name="Luo H."/>
            <person name="Baker S.E."/>
            <person name="Pisabarro A.G."/>
            <person name="Walton J.D."/>
            <person name="Blanchette R.A."/>
            <person name="Henrissat B."/>
            <person name="Martin F."/>
            <person name="Cullen D."/>
            <person name="Hibbett D.S."/>
            <person name="Grigoriev I.V."/>
        </authorList>
    </citation>
    <scope>NUCLEOTIDE SEQUENCE [LARGE SCALE GENOMIC DNA]</scope>
    <source>
        <strain evidence="3">FD-172 SS1</strain>
    </source>
</reference>
<evidence type="ECO:0000256" key="1">
    <source>
        <dbReference type="SAM" id="MobiDB-lite"/>
    </source>
</evidence>
<keyword evidence="3" id="KW-1185">Reference proteome</keyword>
<protein>
    <submittedName>
        <fullName evidence="2">Uncharacterized protein</fullName>
    </submittedName>
</protein>
<proteinExistence type="predicted"/>
<name>A0A067MGR5_BOTB1</name>
<organism evidence="2 3">
    <name type="scientific">Botryobasidium botryosum (strain FD-172 SS1)</name>
    <dbReference type="NCBI Taxonomy" id="930990"/>
    <lineage>
        <taxon>Eukaryota</taxon>
        <taxon>Fungi</taxon>
        <taxon>Dikarya</taxon>
        <taxon>Basidiomycota</taxon>
        <taxon>Agaricomycotina</taxon>
        <taxon>Agaricomycetes</taxon>
        <taxon>Cantharellales</taxon>
        <taxon>Botryobasidiaceae</taxon>
        <taxon>Botryobasidium</taxon>
    </lineage>
</organism>
<dbReference type="AlphaFoldDB" id="A0A067MGR5"/>